<dbReference type="EMBL" id="CP133148">
    <property type="protein sequence ID" value="WVT03653.1"/>
    <property type="molecule type" value="Genomic_DNA"/>
</dbReference>
<dbReference type="RefSeq" id="WP_331372863.1">
    <property type="nucleotide sequence ID" value="NZ_CP133148.1"/>
</dbReference>
<accession>A0ABZ2BA97</accession>
<evidence type="ECO:0000313" key="2">
    <source>
        <dbReference type="Proteomes" id="UP001432360"/>
    </source>
</evidence>
<dbReference type="Gene3D" id="1.10.10.1400">
    <property type="entry name" value="Terminase, small subunit, N-terminal DNA-binding domain, HTH motif"/>
    <property type="match status" value="1"/>
</dbReference>
<dbReference type="Proteomes" id="UP001432360">
    <property type="component" value="Chromosome"/>
</dbReference>
<dbReference type="Pfam" id="PF03592">
    <property type="entry name" value="Terminase_2"/>
    <property type="match status" value="1"/>
</dbReference>
<gene>
    <name evidence="1" type="ORF">RB548_19615</name>
</gene>
<proteinExistence type="predicted"/>
<name>A0ABZ2BA97_9HYPH</name>
<evidence type="ECO:0000313" key="1">
    <source>
        <dbReference type="EMBL" id="WVT03653.1"/>
    </source>
</evidence>
<dbReference type="InterPro" id="IPR038713">
    <property type="entry name" value="Terminase_Gp1_N_sf"/>
</dbReference>
<keyword evidence="2" id="KW-1185">Reference proteome</keyword>
<protein>
    <submittedName>
        <fullName evidence="1">Terminase small subunit</fullName>
    </submittedName>
</protein>
<organism evidence="1 2">
    <name type="scientific">Sinorhizobium chiapasense</name>
    <dbReference type="NCBI Taxonomy" id="501572"/>
    <lineage>
        <taxon>Bacteria</taxon>
        <taxon>Pseudomonadati</taxon>
        <taxon>Pseudomonadota</taxon>
        <taxon>Alphaproteobacteria</taxon>
        <taxon>Hyphomicrobiales</taxon>
        <taxon>Rhizobiaceae</taxon>
        <taxon>Sinorhizobium/Ensifer group</taxon>
        <taxon>Sinorhizobium</taxon>
    </lineage>
</organism>
<dbReference type="InterPro" id="IPR005335">
    <property type="entry name" value="Terminase_ssu"/>
</dbReference>
<sequence>MDALSPRQEAFCRHLAEGRSQRQAYIEAGYSARGDTADEAASRLAGNIKVAFRLAELQAQQAKRLDLTVEKLVLELEDARLSAMADRNYAVAIVATMAKAKLLGFIVPGGRGIRREPPGPVPKPYPIDPETSLAEWKARFCPKVA</sequence>
<reference evidence="1" key="1">
    <citation type="submission" date="2023-08" db="EMBL/GenBank/DDBJ databases">
        <title>Complete genome sequence of Sinorhizobium chiapanecum ITTG S70 isolated from Acaciella angustissima nodules in Chiapas-Mexico.</title>
        <authorList>
            <person name="Rincon-Rosales R."/>
            <person name="Rogel M.A."/>
            <person name="Rincon-Medina C.I."/>
            <person name="Guerrero G."/>
            <person name="Manzano-Gomez L.A."/>
            <person name="Lopez-Lopez A."/>
            <person name="Rincon Molina F.A."/>
            <person name="Martinez-Romero E."/>
        </authorList>
    </citation>
    <scope>NUCLEOTIDE SEQUENCE</scope>
    <source>
        <strain evidence="1">ITTG S70</strain>
    </source>
</reference>